<dbReference type="PROSITE" id="PS50192">
    <property type="entry name" value="T_SNARE"/>
    <property type="match status" value="1"/>
</dbReference>
<comment type="caution">
    <text evidence="12">The sequence shown here is derived from an EMBL/GenBank/DDBJ whole genome shotgun (WGS) entry which is preliminary data.</text>
</comment>
<keyword evidence="6" id="KW-1133">Transmembrane helix</keyword>
<dbReference type="SMART" id="SM00397">
    <property type="entry name" value="t_SNARE"/>
    <property type="match status" value="1"/>
</dbReference>
<keyword evidence="7 9" id="KW-0175">Coiled coil</keyword>
<evidence type="ECO:0000256" key="10">
    <source>
        <dbReference type="SAM" id="MobiDB-lite"/>
    </source>
</evidence>
<feature type="coiled-coil region" evidence="9">
    <location>
        <begin position="226"/>
        <end position="253"/>
    </location>
</feature>
<dbReference type="GO" id="GO:0006890">
    <property type="term" value="P:retrograde vesicle-mediated transport, Golgi to endoplasmic reticulum"/>
    <property type="evidence" value="ECO:0007669"/>
    <property type="project" value="TreeGrafter"/>
</dbReference>
<sequence>MADVTNVFKANVKAVKSRQKLHDQKTNTSSKSNILPTAKQRGDFETKARNLVINITKLRDFLLQNRKEYVNAGSLLAGHLSTMTDAERDQIDSEAQSIIKTCRETIQRFREETGAQTVHPQVKDHRAAVLFLIDAYLKAVCKIYSEQKAVRVKRVVDKKKISRLEPDKSRSFVARLEAQRNQENEKTTEQKGFEGKEEGKVSRPDSIALLERGSDQEEVDISPEEAQMFEQENQALYEEMNSMAEEVRQIEGKVVEIAKLQEIFTEKVLEQDKQIDSISTTVVGTSINIKDANEEIREVGEI</sequence>
<evidence type="ECO:0000259" key="11">
    <source>
        <dbReference type="PROSITE" id="PS50192"/>
    </source>
</evidence>
<dbReference type="GO" id="GO:0015031">
    <property type="term" value="P:protein transport"/>
    <property type="evidence" value="ECO:0007669"/>
    <property type="project" value="UniProtKB-KW"/>
</dbReference>
<reference evidence="12 13" key="1">
    <citation type="submission" date="2018-04" db="EMBL/GenBank/DDBJ databases">
        <title>The genome of golden apple snail Pomacea canaliculata provides insight into stress tolerance and invasive adaptation.</title>
        <authorList>
            <person name="Liu C."/>
            <person name="Liu B."/>
            <person name="Ren Y."/>
            <person name="Zhang Y."/>
            <person name="Wang H."/>
            <person name="Li S."/>
            <person name="Jiang F."/>
            <person name="Yin L."/>
            <person name="Zhang G."/>
            <person name="Qian W."/>
            <person name="Fan W."/>
        </authorList>
    </citation>
    <scope>NUCLEOTIDE SEQUENCE [LARGE SCALE GENOMIC DNA]</scope>
    <source>
        <strain evidence="12">SZHN2017</strain>
        <tissue evidence="12">Muscle</tissue>
    </source>
</reference>
<dbReference type="STRING" id="400727.A0A2T7P7W0"/>
<keyword evidence="3" id="KW-0813">Transport</keyword>
<evidence type="ECO:0000256" key="2">
    <source>
        <dbReference type="ARBA" id="ARBA00009063"/>
    </source>
</evidence>
<dbReference type="EMBL" id="PZQS01000005">
    <property type="protein sequence ID" value="PVD29515.1"/>
    <property type="molecule type" value="Genomic_DNA"/>
</dbReference>
<keyword evidence="5" id="KW-0653">Protein transport</keyword>
<comment type="similarity">
    <text evidence="2">Belongs to the syntaxin family.</text>
</comment>
<feature type="compositionally biased region" description="Basic and acidic residues" evidence="10">
    <location>
        <begin position="177"/>
        <end position="203"/>
    </location>
</feature>
<evidence type="ECO:0000256" key="9">
    <source>
        <dbReference type="SAM" id="Coils"/>
    </source>
</evidence>
<dbReference type="PANTHER" id="PTHR15959">
    <property type="entry name" value="SYNTAXIN-18"/>
    <property type="match status" value="1"/>
</dbReference>
<dbReference type="PANTHER" id="PTHR15959:SF0">
    <property type="entry name" value="SYNTAXIN-18"/>
    <property type="match status" value="1"/>
</dbReference>
<evidence type="ECO:0000256" key="6">
    <source>
        <dbReference type="ARBA" id="ARBA00022989"/>
    </source>
</evidence>
<feature type="domain" description="T-SNARE coiled-coil homology" evidence="11">
    <location>
        <begin position="237"/>
        <end position="299"/>
    </location>
</feature>
<keyword evidence="13" id="KW-1185">Reference proteome</keyword>
<dbReference type="GO" id="GO:0005783">
    <property type="term" value="C:endoplasmic reticulum"/>
    <property type="evidence" value="ECO:0007669"/>
    <property type="project" value="TreeGrafter"/>
</dbReference>
<feature type="region of interest" description="Disordered" evidence="10">
    <location>
        <begin position="177"/>
        <end position="205"/>
    </location>
</feature>
<gene>
    <name evidence="12" type="ORF">C0Q70_08766</name>
</gene>
<evidence type="ECO:0000256" key="3">
    <source>
        <dbReference type="ARBA" id="ARBA00022448"/>
    </source>
</evidence>
<name>A0A2T7P7W0_POMCA</name>
<keyword evidence="8" id="KW-0472">Membrane</keyword>
<evidence type="ECO:0000256" key="5">
    <source>
        <dbReference type="ARBA" id="ARBA00022927"/>
    </source>
</evidence>
<feature type="region of interest" description="Disordered" evidence="10">
    <location>
        <begin position="16"/>
        <end position="40"/>
    </location>
</feature>
<dbReference type="AlphaFoldDB" id="A0A2T7P7W0"/>
<evidence type="ECO:0000256" key="8">
    <source>
        <dbReference type="ARBA" id="ARBA00023136"/>
    </source>
</evidence>
<organism evidence="12 13">
    <name type="scientific">Pomacea canaliculata</name>
    <name type="common">Golden apple snail</name>
    <dbReference type="NCBI Taxonomy" id="400727"/>
    <lineage>
        <taxon>Eukaryota</taxon>
        <taxon>Metazoa</taxon>
        <taxon>Spiralia</taxon>
        <taxon>Lophotrochozoa</taxon>
        <taxon>Mollusca</taxon>
        <taxon>Gastropoda</taxon>
        <taxon>Caenogastropoda</taxon>
        <taxon>Architaenioglossa</taxon>
        <taxon>Ampullarioidea</taxon>
        <taxon>Ampullariidae</taxon>
        <taxon>Pomacea</taxon>
    </lineage>
</organism>
<feature type="compositionally biased region" description="Polar residues" evidence="10">
    <location>
        <begin position="26"/>
        <end position="35"/>
    </location>
</feature>
<accession>A0A2T7P7W0</accession>
<dbReference type="InterPro" id="IPR019529">
    <property type="entry name" value="Syntaxin-18_N"/>
</dbReference>
<evidence type="ECO:0000256" key="1">
    <source>
        <dbReference type="ARBA" id="ARBA00004211"/>
    </source>
</evidence>
<dbReference type="SUPFAM" id="SSF58038">
    <property type="entry name" value="SNARE fusion complex"/>
    <property type="match status" value="1"/>
</dbReference>
<evidence type="ECO:0000313" key="12">
    <source>
        <dbReference type="EMBL" id="PVD29515.1"/>
    </source>
</evidence>
<dbReference type="OrthoDB" id="342981at2759"/>
<evidence type="ECO:0000313" key="13">
    <source>
        <dbReference type="Proteomes" id="UP000245119"/>
    </source>
</evidence>
<keyword evidence="4" id="KW-0812">Transmembrane</keyword>
<dbReference type="Proteomes" id="UP000245119">
    <property type="component" value="Linkage Group LG5"/>
</dbReference>
<dbReference type="Pfam" id="PF10496">
    <property type="entry name" value="Syntaxin-18_N"/>
    <property type="match status" value="1"/>
</dbReference>
<protein>
    <recommendedName>
        <fullName evidence="11">t-SNARE coiled-coil homology domain-containing protein</fullName>
    </recommendedName>
</protein>
<evidence type="ECO:0000256" key="4">
    <source>
        <dbReference type="ARBA" id="ARBA00022692"/>
    </source>
</evidence>
<proteinExistence type="inferred from homology"/>
<dbReference type="GO" id="GO:0031201">
    <property type="term" value="C:SNARE complex"/>
    <property type="evidence" value="ECO:0007669"/>
    <property type="project" value="TreeGrafter"/>
</dbReference>
<evidence type="ECO:0000256" key="7">
    <source>
        <dbReference type="ARBA" id="ARBA00023054"/>
    </source>
</evidence>
<dbReference type="InterPro" id="IPR000727">
    <property type="entry name" value="T_SNARE_dom"/>
</dbReference>
<comment type="subcellular location">
    <subcellularLocation>
        <location evidence="1">Membrane</location>
        <topology evidence="1">Single-pass type IV membrane protein</topology>
    </subcellularLocation>
</comment>